<organism evidence="6 7">
    <name type="scientific">Limosilactobacillus reuteri</name>
    <name type="common">Lactobacillus reuteri</name>
    <dbReference type="NCBI Taxonomy" id="1598"/>
    <lineage>
        <taxon>Bacteria</taxon>
        <taxon>Bacillati</taxon>
        <taxon>Bacillota</taxon>
        <taxon>Bacilli</taxon>
        <taxon>Lactobacillales</taxon>
        <taxon>Lactobacillaceae</taxon>
        <taxon>Limosilactobacillus</taxon>
    </lineage>
</organism>
<accession>A0A079YWK5</accession>
<dbReference type="Proteomes" id="UP000215747">
    <property type="component" value="Unassembled WGS sequence"/>
</dbReference>
<keyword evidence="3" id="KW-0328">Glycosyltransferase</keyword>
<dbReference type="GO" id="GO:0016757">
    <property type="term" value="F:glycosyltransferase activity"/>
    <property type="evidence" value="ECO:0007669"/>
    <property type="project" value="UniProtKB-KW"/>
</dbReference>
<gene>
    <name evidence="6" type="ORF">CBF96_00700</name>
</gene>
<name>A0A079YWK5_LIMRT</name>
<evidence type="ECO:0000256" key="1">
    <source>
        <dbReference type="ARBA" id="ARBA00004776"/>
    </source>
</evidence>
<reference evidence="6 7" key="2">
    <citation type="submission" date="2017-09" db="EMBL/GenBank/DDBJ databases">
        <title>Tripartite evolution among Lactobacillus johnsonii, Lactobacillus taiwanensis, Lactobacillus reuteri and their rodent host.</title>
        <authorList>
            <person name="Wang T."/>
            <person name="Knowles S."/>
            <person name="Cheng C."/>
        </authorList>
    </citation>
    <scope>NUCLEOTIDE SEQUENCE [LARGE SCALE GENOMIC DNA]</scope>
    <source>
        <strain evidence="6 7">114h</strain>
    </source>
</reference>
<dbReference type="PANTHER" id="PTHR43179:SF12">
    <property type="entry name" value="GALACTOFURANOSYLTRANSFERASE GLFT2"/>
    <property type="match status" value="1"/>
</dbReference>
<dbReference type="Gene3D" id="3.90.550.10">
    <property type="entry name" value="Spore Coat Polysaccharide Biosynthesis Protein SpsA, Chain A"/>
    <property type="match status" value="1"/>
</dbReference>
<dbReference type="SUPFAM" id="SSF53448">
    <property type="entry name" value="Nucleotide-diphospho-sugar transferases"/>
    <property type="match status" value="1"/>
</dbReference>
<evidence type="ECO:0000256" key="4">
    <source>
        <dbReference type="ARBA" id="ARBA00022679"/>
    </source>
</evidence>
<comment type="similarity">
    <text evidence="2">Belongs to the glycosyltransferase 2 family.</text>
</comment>
<sequence>MDKKVTAVVVTYNRKTLLKECIESLLAQTYKNLDILVIDNASTDGTEDFVKKIDNPRVSYVNTGENLGGAGGFQFGVKASAKLKPDYLWLMDDDSIPTPNALEKLMEVAENIGEFGFLASKVLWKDKSMCNMNVPKITLNRKLQDYDGNPKRIIMGTFVSFFVPMKVVKEVGLPIKEFFIWADDFEYSRRISRKYPAYFVPESVVIHKCKSNNGSNIVNDSPDRFKRYEFAYRNEVYVYRREGIAGWVHLGLKTILHLTKVIIKSKDNKKRRIQIIWNATKEGLSFKPTIEHLRTDDGEN</sequence>
<evidence type="ECO:0000313" key="6">
    <source>
        <dbReference type="EMBL" id="OYS71054.1"/>
    </source>
</evidence>
<evidence type="ECO:0000256" key="3">
    <source>
        <dbReference type="ARBA" id="ARBA00022676"/>
    </source>
</evidence>
<protein>
    <submittedName>
        <fullName evidence="6">Glycosyl transferase</fullName>
    </submittedName>
</protein>
<dbReference type="EMBL" id="NGPL01000010">
    <property type="protein sequence ID" value="OYS71054.1"/>
    <property type="molecule type" value="Genomic_DNA"/>
</dbReference>
<evidence type="ECO:0000313" key="7">
    <source>
        <dbReference type="Proteomes" id="UP000215747"/>
    </source>
</evidence>
<evidence type="ECO:0000259" key="5">
    <source>
        <dbReference type="Pfam" id="PF00535"/>
    </source>
</evidence>
<feature type="domain" description="Glycosyltransferase 2-like" evidence="5">
    <location>
        <begin position="7"/>
        <end position="119"/>
    </location>
</feature>
<dbReference type="Pfam" id="PF00535">
    <property type="entry name" value="Glycos_transf_2"/>
    <property type="match status" value="1"/>
</dbReference>
<dbReference type="PANTHER" id="PTHR43179">
    <property type="entry name" value="RHAMNOSYLTRANSFERASE WBBL"/>
    <property type="match status" value="1"/>
</dbReference>
<proteinExistence type="inferred from homology"/>
<dbReference type="InterPro" id="IPR029044">
    <property type="entry name" value="Nucleotide-diphossugar_trans"/>
</dbReference>
<comment type="pathway">
    <text evidence="1">Cell wall biogenesis; cell wall polysaccharide biosynthesis.</text>
</comment>
<dbReference type="InterPro" id="IPR001173">
    <property type="entry name" value="Glyco_trans_2-like"/>
</dbReference>
<dbReference type="RefSeq" id="WP_042746549.1">
    <property type="nucleotide sequence ID" value="NZ_JANKBC010000006.1"/>
</dbReference>
<dbReference type="CDD" id="cd04185">
    <property type="entry name" value="GT_2_like_b"/>
    <property type="match status" value="1"/>
</dbReference>
<dbReference type="AlphaFoldDB" id="A0A079YWK5"/>
<reference evidence="7" key="1">
    <citation type="submission" date="2017-05" db="EMBL/GenBank/DDBJ databases">
        <authorList>
            <person name="Lin X.B."/>
            <person name="Stothard P."/>
            <person name="Tasseva G."/>
            <person name="Walter J."/>
        </authorList>
    </citation>
    <scope>NUCLEOTIDE SEQUENCE [LARGE SCALE GENOMIC DNA]</scope>
    <source>
        <strain evidence="7">114h</strain>
    </source>
</reference>
<keyword evidence="4 6" id="KW-0808">Transferase</keyword>
<comment type="caution">
    <text evidence="6">The sequence shown here is derived from an EMBL/GenBank/DDBJ whole genome shotgun (WGS) entry which is preliminary data.</text>
</comment>
<evidence type="ECO:0000256" key="2">
    <source>
        <dbReference type="ARBA" id="ARBA00006739"/>
    </source>
</evidence>